<reference evidence="1" key="1">
    <citation type="journal article" date="2007" name="PLoS ONE">
        <title>The first genome sequence of an elite grapevine cultivar (Pinot noir Vitis vinifera L.): coping with a highly heterozygous genome.</title>
        <authorList>
            <person name="Velasco R."/>
            <person name="Zharkikh A."/>
            <person name="Troggio M."/>
            <person name="Cartwright D.A."/>
            <person name="Cestaro A."/>
            <person name="Pruss D."/>
            <person name="Pindo M."/>
            <person name="FitzGerald L.M."/>
            <person name="Vezzulli S."/>
            <person name="Reid J."/>
            <person name="Malacarne G."/>
            <person name="Iliev D."/>
            <person name="Coppola G."/>
            <person name="Wardell B."/>
            <person name="Micheletti D."/>
            <person name="Macalma T."/>
            <person name="Facci M."/>
            <person name="Mitchell J.T."/>
            <person name="Perazzolli M."/>
            <person name="Eldredge G."/>
            <person name="Gatto P."/>
            <person name="Oyzerski R."/>
            <person name="Moretto M."/>
            <person name="Gutin N."/>
            <person name="Stefanini M."/>
            <person name="Chen Y."/>
            <person name="Segala C."/>
            <person name="Davenport C."/>
            <person name="Dematte L."/>
            <person name="Mraz A."/>
            <person name="Battilana J."/>
            <person name="Stormo K."/>
            <person name="Costa F."/>
            <person name="Tao Q."/>
            <person name="Si-Ammour A."/>
            <person name="Harkins T."/>
            <person name="Lackey A."/>
            <person name="Perbost C."/>
            <person name="Taillon B."/>
            <person name="Stella A."/>
            <person name="Solovyev V."/>
            <person name="Fawcett J.A."/>
            <person name="Sterck L."/>
            <person name="Vandepoele K."/>
            <person name="Grando S.M."/>
            <person name="Toppo S."/>
            <person name="Moser C."/>
            <person name="Lanchbury J."/>
            <person name="Bogden R."/>
            <person name="Skolnick M."/>
            <person name="Sgaramella V."/>
            <person name="Bhatnagar S.K."/>
            <person name="Fontana P."/>
            <person name="Gutin A."/>
            <person name="Van de Peer Y."/>
            <person name="Salamini F."/>
            <person name="Viola R."/>
        </authorList>
    </citation>
    <scope>NUCLEOTIDE SEQUENCE</scope>
</reference>
<name>A5BBY3_VITVI</name>
<protein>
    <submittedName>
        <fullName evidence="1">Uncharacterized protein</fullName>
    </submittedName>
</protein>
<dbReference type="EMBL" id="AM453967">
    <property type="protein sequence ID" value="CAN65471.1"/>
    <property type="molecule type" value="Genomic_DNA"/>
</dbReference>
<organism evidence="1">
    <name type="scientific">Vitis vinifera</name>
    <name type="common">Grape</name>
    <dbReference type="NCBI Taxonomy" id="29760"/>
    <lineage>
        <taxon>Eukaryota</taxon>
        <taxon>Viridiplantae</taxon>
        <taxon>Streptophyta</taxon>
        <taxon>Embryophyta</taxon>
        <taxon>Tracheophyta</taxon>
        <taxon>Spermatophyta</taxon>
        <taxon>Magnoliopsida</taxon>
        <taxon>eudicotyledons</taxon>
        <taxon>Gunneridae</taxon>
        <taxon>Pentapetalae</taxon>
        <taxon>rosids</taxon>
        <taxon>Vitales</taxon>
        <taxon>Vitaceae</taxon>
        <taxon>Viteae</taxon>
        <taxon>Vitis</taxon>
    </lineage>
</organism>
<proteinExistence type="predicted"/>
<evidence type="ECO:0000313" key="1">
    <source>
        <dbReference type="EMBL" id="CAN65471.1"/>
    </source>
</evidence>
<sequence length="57" mass="6451">MASTPLHRRLQIEFHYTQLLQPAQPETEDNQLLQPAQLVTEVTPDTPQIVEVAIAET</sequence>
<dbReference type="OrthoDB" id="733571at2759"/>
<accession>A5BBY3</accession>
<dbReference type="ExpressionAtlas" id="A5BBY3">
    <property type="expression patterns" value="baseline and differential"/>
</dbReference>
<dbReference type="AlphaFoldDB" id="A5BBY3"/>
<gene>
    <name evidence="1" type="ORF">VITISV_008995</name>
</gene>